<protein>
    <recommendedName>
        <fullName evidence="10">Heme haloperoxidase family profile domain-containing protein</fullName>
    </recommendedName>
</protein>
<dbReference type="InterPro" id="IPR000028">
    <property type="entry name" value="Chloroperoxidase"/>
</dbReference>
<dbReference type="EMBL" id="JAAVMX010000004">
    <property type="protein sequence ID" value="KAF4509480.1"/>
    <property type="molecule type" value="Genomic_DNA"/>
</dbReference>
<keyword evidence="5" id="KW-0560">Oxidoreductase</keyword>
<dbReference type="AlphaFoldDB" id="A0A8H4V6I8"/>
<evidence type="ECO:0000256" key="3">
    <source>
        <dbReference type="ARBA" id="ARBA00022617"/>
    </source>
</evidence>
<gene>
    <name evidence="11" type="ORF">G6O67_003652</name>
</gene>
<feature type="signal peptide" evidence="9">
    <location>
        <begin position="1"/>
        <end position="17"/>
    </location>
</feature>
<feature type="compositionally biased region" description="Basic and acidic residues" evidence="8">
    <location>
        <begin position="159"/>
        <end position="206"/>
    </location>
</feature>
<keyword evidence="9" id="KW-0732">Signal</keyword>
<feature type="compositionally biased region" description="Basic and acidic residues" evidence="8">
    <location>
        <begin position="76"/>
        <end position="85"/>
    </location>
</feature>
<keyword evidence="3" id="KW-0349">Heme</keyword>
<proteinExistence type="inferred from homology"/>
<dbReference type="PANTHER" id="PTHR33577:SF16">
    <property type="entry name" value="HEME HALOPEROXIDASE FAMILY PROFILE DOMAIN-CONTAINING PROTEIN"/>
    <property type="match status" value="1"/>
</dbReference>
<feature type="region of interest" description="Disordered" evidence="8">
    <location>
        <begin position="31"/>
        <end position="207"/>
    </location>
</feature>
<comment type="cofactor">
    <cofactor evidence="1">
        <name>heme b</name>
        <dbReference type="ChEBI" id="CHEBI:60344"/>
    </cofactor>
</comment>
<dbReference type="PROSITE" id="PS51405">
    <property type="entry name" value="HEME_HALOPEROXIDASE"/>
    <property type="match status" value="1"/>
</dbReference>
<organism evidence="11 12">
    <name type="scientific">Ophiocordyceps sinensis</name>
    <dbReference type="NCBI Taxonomy" id="72228"/>
    <lineage>
        <taxon>Eukaryota</taxon>
        <taxon>Fungi</taxon>
        <taxon>Dikarya</taxon>
        <taxon>Ascomycota</taxon>
        <taxon>Pezizomycotina</taxon>
        <taxon>Sordariomycetes</taxon>
        <taxon>Hypocreomycetidae</taxon>
        <taxon>Hypocreales</taxon>
        <taxon>Ophiocordycipitaceae</taxon>
        <taxon>Ophiocordyceps</taxon>
    </lineage>
</organism>
<evidence type="ECO:0000256" key="8">
    <source>
        <dbReference type="SAM" id="MobiDB-lite"/>
    </source>
</evidence>
<accession>A0A8H4V6I8</accession>
<keyword evidence="2" id="KW-0575">Peroxidase</keyword>
<comment type="caution">
    <text evidence="11">The sequence shown here is derived from an EMBL/GenBank/DDBJ whole genome shotgun (WGS) entry which is preliminary data.</text>
</comment>
<dbReference type="GO" id="GO:0046872">
    <property type="term" value="F:metal ion binding"/>
    <property type="evidence" value="ECO:0007669"/>
    <property type="project" value="UniProtKB-KW"/>
</dbReference>
<dbReference type="Pfam" id="PF01328">
    <property type="entry name" value="Peroxidase_2"/>
    <property type="match status" value="1"/>
</dbReference>
<comment type="similarity">
    <text evidence="7">Belongs to the chloroperoxidase family.</text>
</comment>
<keyword evidence="4" id="KW-0479">Metal-binding</keyword>
<sequence>MKSVIFAAIILWPGAFASSSVQHGSRDGFTHNVGWDSTGVNSTEDVPKRQWAPRGKDVSGSGRQGSPEVASNSREWISRRQDSHDQGSPGVASGNSREWISRRQGSQDSRDSHNPEDASGNSRQWISRRQGSQDRQDSHNPEDASGKSREWTPRTSPASHDHQDTNDREQGSPDDSHSREWIPRSHPPRQDSDHGHDGTPKFEPDWHNPSLNIFESLKDHASRFLQIFGRHPIDVTGRHKFVPPDFEAGDQRGPCPGLNALANHNYIPHDGVVNSFQVIFAMNRVYGVALDLGAILSGLATIWAGVPVSIDPRWSINGTSPKSSNIFHNLLGLAGEPRGITAGHNLLESDSSNTRGDVYETGQVGDNFRLRLPRWVEWYNMSPDPVGDYNLRVMSKRGAKTFEDSKRDNPFFWRGPVSGLIISNGVLALPPALLSNHSRGLDPRGHLTKEVIKSFYGVYGDEPNFEYKEGWERIPNNWYRRPFDYTLVQWLLDGQKVALMSPELFSLGGNTGKVNSFAGLDLSDIFGGAYHSLRLADGNTAVCLGLEVLKTLTPTPLSSLYANFVIPIKMIKEAISPVFKGLDCPVVDDLAMGGTPIWDVIRGRFPGAKMAPYAV</sequence>
<keyword evidence="12" id="KW-1185">Reference proteome</keyword>
<dbReference type="Gene3D" id="1.10.489.10">
    <property type="entry name" value="Chloroperoxidase-like"/>
    <property type="match status" value="1"/>
</dbReference>
<feature type="compositionally biased region" description="Polar residues" evidence="8">
    <location>
        <begin position="119"/>
        <end position="130"/>
    </location>
</feature>
<evidence type="ECO:0000256" key="6">
    <source>
        <dbReference type="ARBA" id="ARBA00023004"/>
    </source>
</evidence>
<dbReference type="GO" id="GO:0004601">
    <property type="term" value="F:peroxidase activity"/>
    <property type="evidence" value="ECO:0007669"/>
    <property type="project" value="UniProtKB-KW"/>
</dbReference>
<evidence type="ECO:0000313" key="11">
    <source>
        <dbReference type="EMBL" id="KAF4509480.1"/>
    </source>
</evidence>
<evidence type="ECO:0000256" key="7">
    <source>
        <dbReference type="ARBA" id="ARBA00025795"/>
    </source>
</evidence>
<evidence type="ECO:0000256" key="5">
    <source>
        <dbReference type="ARBA" id="ARBA00023002"/>
    </source>
</evidence>
<dbReference type="SUPFAM" id="SSF47571">
    <property type="entry name" value="Cloroperoxidase"/>
    <property type="match status" value="1"/>
</dbReference>
<evidence type="ECO:0000313" key="12">
    <source>
        <dbReference type="Proteomes" id="UP000557566"/>
    </source>
</evidence>
<evidence type="ECO:0000256" key="4">
    <source>
        <dbReference type="ARBA" id="ARBA00022723"/>
    </source>
</evidence>
<keyword evidence="6" id="KW-0408">Iron</keyword>
<dbReference type="InterPro" id="IPR036851">
    <property type="entry name" value="Chloroperoxidase-like_sf"/>
</dbReference>
<evidence type="ECO:0000256" key="2">
    <source>
        <dbReference type="ARBA" id="ARBA00022559"/>
    </source>
</evidence>
<dbReference type="Proteomes" id="UP000557566">
    <property type="component" value="Unassembled WGS sequence"/>
</dbReference>
<dbReference type="OrthoDB" id="407298at2759"/>
<feature type="domain" description="Heme haloperoxidase family profile" evidence="10">
    <location>
        <begin position="237"/>
        <end position="493"/>
    </location>
</feature>
<dbReference type="PANTHER" id="PTHR33577">
    <property type="entry name" value="STERIGMATOCYSTIN BIOSYNTHESIS PEROXIDASE STCC-RELATED"/>
    <property type="match status" value="1"/>
</dbReference>
<feature type="compositionally biased region" description="Basic and acidic residues" evidence="8">
    <location>
        <begin position="131"/>
        <end position="152"/>
    </location>
</feature>
<evidence type="ECO:0000256" key="9">
    <source>
        <dbReference type="SAM" id="SignalP"/>
    </source>
</evidence>
<name>A0A8H4V6I8_9HYPO</name>
<reference evidence="11 12" key="1">
    <citation type="journal article" date="2020" name="Genome Biol. Evol.">
        <title>A new high-quality draft genome assembly of the Chinese cordyceps Ophiocordyceps sinensis.</title>
        <authorList>
            <person name="Shu R."/>
            <person name="Zhang J."/>
            <person name="Meng Q."/>
            <person name="Zhang H."/>
            <person name="Zhou G."/>
            <person name="Li M."/>
            <person name="Wu P."/>
            <person name="Zhao Y."/>
            <person name="Chen C."/>
            <person name="Qin Q."/>
        </authorList>
    </citation>
    <scope>NUCLEOTIDE SEQUENCE [LARGE SCALE GENOMIC DNA]</scope>
    <source>
        <strain evidence="11 12">IOZ07</strain>
    </source>
</reference>
<feature type="chain" id="PRO_5034103174" description="Heme haloperoxidase family profile domain-containing protein" evidence="9">
    <location>
        <begin position="18"/>
        <end position="615"/>
    </location>
</feature>
<evidence type="ECO:0000259" key="10">
    <source>
        <dbReference type="PROSITE" id="PS51405"/>
    </source>
</evidence>
<evidence type="ECO:0000256" key="1">
    <source>
        <dbReference type="ARBA" id="ARBA00001970"/>
    </source>
</evidence>